<proteinExistence type="predicted"/>
<dbReference type="SUPFAM" id="SSF56112">
    <property type="entry name" value="Protein kinase-like (PK-like)"/>
    <property type="match status" value="1"/>
</dbReference>
<dbReference type="GO" id="GO:0016301">
    <property type="term" value="F:kinase activity"/>
    <property type="evidence" value="ECO:0007669"/>
    <property type="project" value="UniProtKB-KW"/>
</dbReference>
<gene>
    <name evidence="1" type="ORF">C1SCF055_LOCUS4088</name>
</gene>
<comment type="caution">
    <text evidence="1">The sequence shown here is derived from an EMBL/GenBank/DDBJ whole genome shotgun (WGS) entry which is preliminary data.</text>
</comment>
<dbReference type="OrthoDB" id="449056at2759"/>
<dbReference type="EMBL" id="CAMXCT030000224">
    <property type="protein sequence ID" value="CAL4763123.1"/>
    <property type="molecule type" value="Genomic_DNA"/>
</dbReference>
<sequence>MKKCPGERLCEFVAAKFYANQMQQLNCALEEVGHCLAQFHYRYGNEQHGDFQPSNIYYEEKTKVVTFIDVGGMGVPTMGTDVDHFHQCVRAMTASYQVNLHAELLRAFDKGYQSASPDSKRVISVHFDDPKLPTDGCHGCPHALL</sequence>
<keyword evidence="2" id="KW-0808">Transferase</keyword>
<dbReference type="Gene3D" id="1.10.510.10">
    <property type="entry name" value="Transferase(Phosphotransferase) domain 1"/>
    <property type="match status" value="1"/>
</dbReference>
<dbReference type="Proteomes" id="UP001152797">
    <property type="component" value="Unassembled WGS sequence"/>
</dbReference>
<evidence type="ECO:0000313" key="1">
    <source>
        <dbReference type="EMBL" id="CAI3975811.1"/>
    </source>
</evidence>
<dbReference type="AlphaFoldDB" id="A0A9P1BM21"/>
<reference evidence="1" key="1">
    <citation type="submission" date="2022-10" db="EMBL/GenBank/DDBJ databases">
        <authorList>
            <person name="Chen Y."/>
            <person name="Dougan E. K."/>
            <person name="Chan C."/>
            <person name="Rhodes N."/>
            <person name="Thang M."/>
        </authorList>
    </citation>
    <scope>NUCLEOTIDE SEQUENCE</scope>
</reference>
<accession>A0A9P1BM21</accession>
<protein>
    <submittedName>
        <fullName evidence="2">Protein kinase domain-containing protein</fullName>
    </submittedName>
</protein>
<dbReference type="EMBL" id="CAMXCT010000224">
    <property type="protein sequence ID" value="CAI3975811.1"/>
    <property type="molecule type" value="Genomic_DNA"/>
</dbReference>
<evidence type="ECO:0000313" key="2">
    <source>
        <dbReference type="EMBL" id="CAL4763123.1"/>
    </source>
</evidence>
<reference evidence="2 3" key="2">
    <citation type="submission" date="2024-05" db="EMBL/GenBank/DDBJ databases">
        <authorList>
            <person name="Chen Y."/>
            <person name="Shah S."/>
            <person name="Dougan E. K."/>
            <person name="Thang M."/>
            <person name="Chan C."/>
        </authorList>
    </citation>
    <scope>NUCLEOTIDE SEQUENCE [LARGE SCALE GENOMIC DNA]</scope>
</reference>
<organism evidence="1">
    <name type="scientific">Cladocopium goreaui</name>
    <dbReference type="NCBI Taxonomy" id="2562237"/>
    <lineage>
        <taxon>Eukaryota</taxon>
        <taxon>Sar</taxon>
        <taxon>Alveolata</taxon>
        <taxon>Dinophyceae</taxon>
        <taxon>Suessiales</taxon>
        <taxon>Symbiodiniaceae</taxon>
        <taxon>Cladocopium</taxon>
    </lineage>
</organism>
<dbReference type="EMBL" id="CAMXCT020000224">
    <property type="protein sequence ID" value="CAL1129186.1"/>
    <property type="molecule type" value="Genomic_DNA"/>
</dbReference>
<name>A0A9P1BM21_9DINO</name>
<dbReference type="InterPro" id="IPR011009">
    <property type="entry name" value="Kinase-like_dom_sf"/>
</dbReference>
<keyword evidence="3" id="KW-1185">Reference proteome</keyword>
<evidence type="ECO:0000313" key="3">
    <source>
        <dbReference type="Proteomes" id="UP001152797"/>
    </source>
</evidence>
<keyword evidence="2" id="KW-0418">Kinase</keyword>